<protein>
    <submittedName>
        <fullName evidence="2">Uncharacterized protein</fullName>
    </submittedName>
</protein>
<reference evidence="2 3" key="1">
    <citation type="submission" date="2020-04" db="EMBL/GenBank/DDBJ databases">
        <title>Perkinsus olseni comparative genomics.</title>
        <authorList>
            <person name="Bogema D.R."/>
        </authorList>
    </citation>
    <scope>NUCLEOTIDE SEQUENCE [LARGE SCALE GENOMIC DNA]</scope>
    <source>
        <strain evidence="2">ATCC PRA-205</strain>
    </source>
</reference>
<evidence type="ECO:0000256" key="1">
    <source>
        <dbReference type="SAM" id="MobiDB-lite"/>
    </source>
</evidence>
<feature type="region of interest" description="Disordered" evidence="1">
    <location>
        <begin position="1"/>
        <end position="20"/>
    </location>
</feature>
<organism evidence="2 3">
    <name type="scientific">Perkinsus olseni</name>
    <name type="common">Perkinsus atlanticus</name>
    <dbReference type="NCBI Taxonomy" id="32597"/>
    <lineage>
        <taxon>Eukaryota</taxon>
        <taxon>Sar</taxon>
        <taxon>Alveolata</taxon>
        <taxon>Perkinsozoa</taxon>
        <taxon>Perkinsea</taxon>
        <taxon>Perkinsida</taxon>
        <taxon>Perkinsidae</taxon>
        <taxon>Perkinsus</taxon>
    </lineage>
</organism>
<accession>A0A7J6SHV2</accession>
<dbReference type="AlphaFoldDB" id="A0A7J6SHV2"/>
<sequence>MESTGSPQLNGGQLDGEKEAGNKLEEIKAMAIPMIRRLTGTGISVVVHLPSNYGTGEFEKLAEVHPLERPYRGLNRAVAILKRLDQSDWFSRSGTML</sequence>
<dbReference type="Proteomes" id="UP000574390">
    <property type="component" value="Unassembled WGS sequence"/>
</dbReference>
<proteinExistence type="predicted"/>
<feature type="compositionally biased region" description="Polar residues" evidence="1">
    <location>
        <begin position="1"/>
        <end position="11"/>
    </location>
</feature>
<comment type="caution">
    <text evidence="2">The sequence shown here is derived from an EMBL/GenBank/DDBJ whole genome shotgun (WGS) entry which is preliminary data.</text>
</comment>
<dbReference type="EMBL" id="JABANM010014660">
    <property type="protein sequence ID" value="KAF4732313.1"/>
    <property type="molecule type" value="Genomic_DNA"/>
</dbReference>
<evidence type="ECO:0000313" key="2">
    <source>
        <dbReference type="EMBL" id="KAF4732313.1"/>
    </source>
</evidence>
<evidence type="ECO:0000313" key="3">
    <source>
        <dbReference type="Proteomes" id="UP000574390"/>
    </source>
</evidence>
<name>A0A7J6SHV2_PEROL</name>
<gene>
    <name evidence="2" type="ORF">FOZ62_005336</name>
</gene>